<name>A0A6M6E1P5_PRIMG</name>
<dbReference type="EMBL" id="CP045273">
    <property type="protein sequence ID" value="QJX80961.1"/>
    <property type="molecule type" value="Genomic_DNA"/>
</dbReference>
<evidence type="ECO:0000256" key="1">
    <source>
        <dbReference type="ARBA" id="ARBA00006479"/>
    </source>
</evidence>
<dbReference type="SUPFAM" id="SSF53067">
    <property type="entry name" value="Actin-like ATPase domain"/>
    <property type="match status" value="1"/>
</dbReference>
<dbReference type="GO" id="GO:0006096">
    <property type="term" value="P:glycolytic process"/>
    <property type="evidence" value="ECO:0007669"/>
    <property type="project" value="InterPro"/>
</dbReference>
<accession>A0A6M6E1P5</accession>
<comment type="similarity">
    <text evidence="1">Belongs to the ROK (NagC/XylR) family.</text>
</comment>
<reference evidence="9 10" key="1">
    <citation type="submission" date="2019-10" db="EMBL/GenBank/DDBJ databases">
        <title>Complete genome sequences for adaption low water activity.</title>
        <authorList>
            <person name="Zhao L."/>
            <person name="Zhong J."/>
        </authorList>
    </citation>
    <scope>NUCLEOTIDE SEQUENCE [LARGE SCALE GENOMIC DNA]</scope>
    <source>
        <strain evidence="9 10">FDU301</strain>
        <plasmid evidence="10">pfdu301a</plasmid>
    </source>
</reference>
<dbReference type="GO" id="GO:0005524">
    <property type="term" value="F:ATP binding"/>
    <property type="evidence" value="ECO:0007669"/>
    <property type="project" value="UniProtKB-KW"/>
</dbReference>
<dbReference type="InterPro" id="IPR043129">
    <property type="entry name" value="ATPase_NBD"/>
</dbReference>
<geneLocation type="plasmid" evidence="10">
    <name>pfdu301a</name>
</geneLocation>
<dbReference type="GO" id="GO:0005737">
    <property type="term" value="C:cytoplasm"/>
    <property type="evidence" value="ECO:0007669"/>
    <property type="project" value="InterPro"/>
</dbReference>
<evidence type="ECO:0000313" key="9">
    <source>
        <dbReference type="EMBL" id="QJX80961.1"/>
    </source>
</evidence>
<dbReference type="EC" id="2.7.1.2" evidence="2"/>
<evidence type="ECO:0000256" key="2">
    <source>
        <dbReference type="ARBA" id="ARBA00012323"/>
    </source>
</evidence>
<evidence type="ECO:0000313" key="10">
    <source>
        <dbReference type="Proteomes" id="UP000501076"/>
    </source>
</evidence>
<evidence type="ECO:0000256" key="6">
    <source>
        <dbReference type="ARBA" id="ARBA00022777"/>
    </source>
</evidence>
<dbReference type="RefSeq" id="WP_171778961.1">
    <property type="nucleotide sequence ID" value="NZ_CP045273.1"/>
</dbReference>
<protein>
    <recommendedName>
        <fullName evidence="3">Glucokinase</fullName>
        <ecNumber evidence="2">2.7.1.2</ecNumber>
    </recommendedName>
    <alternativeName>
        <fullName evidence="8">Glucose kinase</fullName>
    </alternativeName>
</protein>
<evidence type="ECO:0000256" key="3">
    <source>
        <dbReference type="ARBA" id="ARBA00014701"/>
    </source>
</evidence>
<dbReference type="GO" id="GO:0004340">
    <property type="term" value="F:glucokinase activity"/>
    <property type="evidence" value="ECO:0007669"/>
    <property type="project" value="UniProtKB-EC"/>
</dbReference>
<gene>
    <name evidence="9" type="ORF">FDZ14_33260</name>
</gene>
<proteinExistence type="inferred from homology"/>
<evidence type="ECO:0000256" key="5">
    <source>
        <dbReference type="ARBA" id="ARBA00022741"/>
    </source>
</evidence>
<dbReference type="PANTHER" id="PTHR18964:SF149">
    <property type="entry name" value="BIFUNCTIONAL UDP-N-ACETYLGLUCOSAMINE 2-EPIMERASE_N-ACETYLMANNOSAMINE KINASE"/>
    <property type="match status" value="1"/>
</dbReference>
<keyword evidence="6 9" id="KW-0418">Kinase</keyword>
<keyword evidence="4 9" id="KW-0808">Transferase</keyword>
<dbReference type="PROSITE" id="PS01125">
    <property type="entry name" value="ROK"/>
    <property type="match status" value="1"/>
</dbReference>
<dbReference type="Pfam" id="PF00480">
    <property type="entry name" value="ROK"/>
    <property type="match status" value="1"/>
</dbReference>
<keyword evidence="7" id="KW-0067">ATP-binding</keyword>
<evidence type="ECO:0000256" key="4">
    <source>
        <dbReference type="ARBA" id="ARBA00022679"/>
    </source>
</evidence>
<dbReference type="InterPro" id="IPR000600">
    <property type="entry name" value="ROK"/>
</dbReference>
<keyword evidence="9" id="KW-0614">Plasmid</keyword>
<dbReference type="InterPro" id="IPR004654">
    <property type="entry name" value="ROK_glcA"/>
</dbReference>
<evidence type="ECO:0000256" key="7">
    <source>
        <dbReference type="ARBA" id="ARBA00022840"/>
    </source>
</evidence>
<evidence type="ECO:0000256" key="8">
    <source>
        <dbReference type="ARBA" id="ARBA00032386"/>
    </source>
</evidence>
<dbReference type="NCBIfam" id="TIGR00744">
    <property type="entry name" value="ROK_glcA_fam"/>
    <property type="match status" value="1"/>
</dbReference>
<dbReference type="Gene3D" id="3.30.420.40">
    <property type="match status" value="2"/>
</dbReference>
<dbReference type="InterPro" id="IPR049874">
    <property type="entry name" value="ROK_cs"/>
</dbReference>
<dbReference type="PANTHER" id="PTHR18964">
    <property type="entry name" value="ROK (REPRESSOR, ORF, KINASE) FAMILY"/>
    <property type="match status" value="1"/>
</dbReference>
<organism evidence="9 10">
    <name type="scientific">Priestia megaterium</name>
    <name type="common">Bacillus megaterium</name>
    <dbReference type="NCBI Taxonomy" id="1404"/>
    <lineage>
        <taxon>Bacteria</taxon>
        <taxon>Bacillati</taxon>
        <taxon>Bacillota</taxon>
        <taxon>Bacilli</taxon>
        <taxon>Bacillales</taxon>
        <taxon>Bacillaceae</taxon>
        <taxon>Priestia</taxon>
    </lineage>
</organism>
<keyword evidence="5" id="KW-0547">Nucleotide-binding</keyword>
<dbReference type="AlphaFoldDB" id="A0A6M6E1P5"/>
<dbReference type="Proteomes" id="UP000501076">
    <property type="component" value="Plasmid pFDU301A"/>
</dbReference>
<sequence>MKDKSIGIDIGGTTVKIALFEVQGECLDKWSIPTDKTNSGLNIVPDINETVHKKIDELNLNKRDFVGVGVGVPGFINYETGEIAHAPNIPWDKNYPLKDELEKVLDLPVELENDANLAAMGEMWLGSGKGKQDVIMVTLGTGVGGGIIVNGNIVRGSNGMGGEIGHIFSKDNGIVCGCGKEGCLETIASATGIVRLGEEKIKEYLDATILYDIKKQKGKLDARDVFDAASNGDSYALKAVEESMKYLGIALSHIIHANNPEVVVIGGGVSKAGAFLLEQVQKQVEKYTLPRAYQAITFELATLGNEAGVIGGAHLTDKFK</sequence>